<accession>A0ABU0IC52</accession>
<feature type="domain" description="HTH gntR-type" evidence="4">
    <location>
        <begin position="9"/>
        <end position="76"/>
    </location>
</feature>
<keyword evidence="1" id="KW-0805">Transcription regulation</keyword>
<keyword evidence="3" id="KW-0804">Transcription</keyword>
<evidence type="ECO:0000256" key="3">
    <source>
        <dbReference type="ARBA" id="ARBA00023163"/>
    </source>
</evidence>
<dbReference type="Proteomes" id="UP001235269">
    <property type="component" value="Unassembled WGS sequence"/>
</dbReference>
<dbReference type="PRINTS" id="PR00035">
    <property type="entry name" value="HTHGNTR"/>
</dbReference>
<evidence type="ECO:0000256" key="2">
    <source>
        <dbReference type="ARBA" id="ARBA00023125"/>
    </source>
</evidence>
<evidence type="ECO:0000259" key="4">
    <source>
        <dbReference type="PROSITE" id="PS50949"/>
    </source>
</evidence>
<dbReference type="InterPro" id="IPR036390">
    <property type="entry name" value="WH_DNA-bd_sf"/>
</dbReference>
<dbReference type="InterPro" id="IPR008920">
    <property type="entry name" value="TF_FadR/GntR_C"/>
</dbReference>
<dbReference type="RefSeq" id="WP_307158008.1">
    <property type="nucleotide sequence ID" value="NZ_JAUSWH010000005.1"/>
</dbReference>
<proteinExistence type="predicted"/>
<dbReference type="EMBL" id="JAUSWH010000005">
    <property type="protein sequence ID" value="MDQ0455817.1"/>
    <property type="molecule type" value="Genomic_DNA"/>
</dbReference>
<sequence>MAEQQASGRQQTAKALLGLRDLVLTGQLAAGERLSEVALASRLAVSRTPLRAALQTLEQEGLLTPLSSGGYEVRRFSRQDAIDAIELRGVLEGTAARLAAERGVAPARLRLLSELVERLDGVFGQVPGSVDFEAYAGLNAEFHRLLAGASGSDLIGRELARVTRLPFASPNAFVAGAEVEIPAFEATLFVAQAQHKAIVEAISRREGARVEALMREHARLARHNLDFVLERQPELKGKVLSLAMLAS</sequence>
<evidence type="ECO:0000256" key="1">
    <source>
        <dbReference type="ARBA" id="ARBA00023015"/>
    </source>
</evidence>
<reference evidence="5 6" key="1">
    <citation type="submission" date="2023-07" db="EMBL/GenBank/DDBJ databases">
        <title>Genomic Encyclopedia of Type Strains, Phase IV (KMG-IV): sequencing the most valuable type-strain genomes for metagenomic binning, comparative biology and taxonomic classification.</title>
        <authorList>
            <person name="Goeker M."/>
        </authorList>
    </citation>
    <scope>NUCLEOTIDE SEQUENCE [LARGE SCALE GENOMIC DNA]</scope>
    <source>
        <strain evidence="5 6">DSM 100301</strain>
    </source>
</reference>
<dbReference type="PROSITE" id="PS50949">
    <property type="entry name" value="HTH_GNTR"/>
    <property type="match status" value="1"/>
</dbReference>
<dbReference type="PANTHER" id="PTHR43537:SF51">
    <property type="entry name" value="HTH-TYPE TRANSCRIPTIONAL REGULATOR LGOR-RELATED"/>
    <property type="match status" value="1"/>
</dbReference>
<dbReference type="InterPro" id="IPR000524">
    <property type="entry name" value="Tscrpt_reg_HTH_GntR"/>
</dbReference>
<dbReference type="Gene3D" id="1.20.120.530">
    <property type="entry name" value="GntR ligand-binding domain-like"/>
    <property type="match status" value="1"/>
</dbReference>
<dbReference type="PANTHER" id="PTHR43537">
    <property type="entry name" value="TRANSCRIPTIONAL REGULATOR, GNTR FAMILY"/>
    <property type="match status" value="1"/>
</dbReference>
<dbReference type="SUPFAM" id="SSF48008">
    <property type="entry name" value="GntR ligand-binding domain-like"/>
    <property type="match status" value="1"/>
</dbReference>
<dbReference type="Pfam" id="PF07729">
    <property type="entry name" value="FCD"/>
    <property type="match status" value="1"/>
</dbReference>
<comment type="caution">
    <text evidence="5">The sequence shown here is derived from an EMBL/GenBank/DDBJ whole genome shotgun (WGS) entry which is preliminary data.</text>
</comment>
<dbReference type="Gene3D" id="1.10.10.10">
    <property type="entry name" value="Winged helix-like DNA-binding domain superfamily/Winged helix DNA-binding domain"/>
    <property type="match status" value="1"/>
</dbReference>
<keyword evidence="6" id="KW-1185">Reference proteome</keyword>
<evidence type="ECO:0000313" key="6">
    <source>
        <dbReference type="Proteomes" id="UP001235269"/>
    </source>
</evidence>
<dbReference type="SUPFAM" id="SSF46785">
    <property type="entry name" value="Winged helix' DNA-binding domain"/>
    <property type="match status" value="1"/>
</dbReference>
<dbReference type="SMART" id="SM00895">
    <property type="entry name" value="FCD"/>
    <property type="match status" value="1"/>
</dbReference>
<dbReference type="SMART" id="SM00345">
    <property type="entry name" value="HTH_GNTR"/>
    <property type="match status" value="1"/>
</dbReference>
<evidence type="ECO:0000313" key="5">
    <source>
        <dbReference type="EMBL" id="MDQ0455817.1"/>
    </source>
</evidence>
<organism evidence="5 6">
    <name type="scientific">Rhizobium paknamense</name>
    <dbReference type="NCBI Taxonomy" id="1206817"/>
    <lineage>
        <taxon>Bacteria</taxon>
        <taxon>Pseudomonadati</taxon>
        <taxon>Pseudomonadota</taxon>
        <taxon>Alphaproteobacteria</taxon>
        <taxon>Hyphomicrobiales</taxon>
        <taxon>Rhizobiaceae</taxon>
        <taxon>Rhizobium/Agrobacterium group</taxon>
        <taxon>Rhizobium</taxon>
    </lineage>
</organism>
<dbReference type="InterPro" id="IPR011711">
    <property type="entry name" value="GntR_C"/>
</dbReference>
<keyword evidence="2" id="KW-0238">DNA-binding</keyword>
<dbReference type="Pfam" id="PF00392">
    <property type="entry name" value="GntR"/>
    <property type="match status" value="1"/>
</dbReference>
<protein>
    <submittedName>
        <fullName evidence="5">GntR family transcriptional regulator of vanillate catabolism</fullName>
    </submittedName>
</protein>
<dbReference type="InterPro" id="IPR036388">
    <property type="entry name" value="WH-like_DNA-bd_sf"/>
</dbReference>
<name>A0ABU0IC52_9HYPH</name>
<gene>
    <name evidence="5" type="ORF">QO005_002157</name>
</gene>